<evidence type="ECO:0000256" key="1">
    <source>
        <dbReference type="SAM" id="MobiDB-lite"/>
    </source>
</evidence>
<dbReference type="AlphaFoldDB" id="A0A1U9V3D3"/>
<proteinExistence type="predicted"/>
<dbReference type="PANTHER" id="PTHR34846:SF11">
    <property type="entry name" value="4-CARBOXYMUCONOLACTONE DECARBOXYLASE FAMILY PROTEIN (AFU_ORTHOLOGUE AFUA_6G11590)"/>
    <property type="match status" value="1"/>
</dbReference>
<accession>A0A1U9V3D3</accession>
<dbReference type="GO" id="GO:0051920">
    <property type="term" value="F:peroxiredoxin activity"/>
    <property type="evidence" value="ECO:0007669"/>
    <property type="project" value="InterPro"/>
</dbReference>
<evidence type="ECO:0000259" key="2">
    <source>
        <dbReference type="Pfam" id="PF02627"/>
    </source>
</evidence>
<dbReference type="Proteomes" id="UP000189627">
    <property type="component" value="Plasmid pENH92"/>
</dbReference>
<organism evidence="3 4">
    <name type="scientific">Cupriavidus necator</name>
    <name type="common">Alcaligenes eutrophus</name>
    <name type="synonym">Ralstonia eutropha</name>
    <dbReference type="NCBI Taxonomy" id="106590"/>
    <lineage>
        <taxon>Bacteria</taxon>
        <taxon>Pseudomonadati</taxon>
        <taxon>Pseudomonadota</taxon>
        <taxon>Betaproteobacteria</taxon>
        <taxon>Burkholderiales</taxon>
        <taxon>Burkholderiaceae</taxon>
        <taxon>Cupriavidus</taxon>
    </lineage>
</organism>
<sequence length="193" mass="20952">MPRLNAVPDADQSPEQASVCAEARSGPRGKIPAPMVAWLRNPELARRAQKLGELLRFETSLEPRLTELAILVCGRHWTSHHEWTAHKALALQAGLAPEVIADIAARRVPDLQCDRQRAVYDVSLALLTVGKIDATLYERGTAKLGDPGMVELVGVLGYYCLVALTLNAFELGIPESIAPELQDPQFPAGMPTA</sequence>
<dbReference type="EMBL" id="CP017759">
    <property type="protein sequence ID" value="AQV99157.1"/>
    <property type="molecule type" value="Genomic_DNA"/>
</dbReference>
<dbReference type="RefSeq" id="WP_078201579.1">
    <property type="nucleotide sequence ID" value="NZ_CP017759.1"/>
</dbReference>
<reference evidence="4" key="1">
    <citation type="submission" date="2017-02" db="EMBL/GenBank/DDBJ databases">
        <title>Complete genome sequence of Cupriavidus necator strain NH9, a 3-chlorobenzoate degrader.</title>
        <authorList>
            <person name="Moriuchi R."/>
            <person name="Dohra H."/>
            <person name="Ogawa N."/>
        </authorList>
    </citation>
    <scope>NUCLEOTIDE SEQUENCE [LARGE SCALE GENOMIC DNA]</scope>
    <source>
        <strain evidence="4">NH9</strain>
        <plasmid evidence="4">penh92</plasmid>
    </source>
</reference>
<geneLocation type="plasmid" evidence="4">
    <name>penh92</name>
</geneLocation>
<feature type="region of interest" description="Disordered" evidence="1">
    <location>
        <begin position="1"/>
        <end position="26"/>
    </location>
</feature>
<keyword evidence="3" id="KW-0614">Plasmid</keyword>
<dbReference type="KEGG" id="cuh:BJN34_35355"/>
<dbReference type="InterPro" id="IPR029032">
    <property type="entry name" value="AhpD-like"/>
</dbReference>
<dbReference type="SUPFAM" id="SSF69118">
    <property type="entry name" value="AhpD-like"/>
    <property type="match status" value="1"/>
</dbReference>
<dbReference type="InterPro" id="IPR003779">
    <property type="entry name" value="CMD-like"/>
</dbReference>
<protein>
    <submittedName>
        <fullName evidence="3">4-carboxymuconolactone decarboxylase</fullName>
    </submittedName>
</protein>
<feature type="domain" description="Carboxymuconolactone decarboxylase-like" evidence="2">
    <location>
        <begin position="42"/>
        <end position="120"/>
    </location>
</feature>
<dbReference type="Gene3D" id="1.20.1290.10">
    <property type="entry name" value="AhpD-like"/>
    <property type="match status" value="1"/>
</dbReference>
<dbReference type="PANTHER" id="PTHR34846">
    <property type="entry name" value="4-CARBOXYMUCONOLACTONE DECARBOXYLASE FAMILY PROTEIN (AFU_ORTHOLOGUE AFUA_6G11590)"/>
    <property type="match status" value="1"/>
</dbReference>
<dbReference type="OrthoDB" id="5987308at2"/>
<evidence type="ECO:0000313" key="4">
    <source>
        <dbReference type="Proteomes" id="UP000189627"/>
    </source>
</evidence>
<gene>
    <name evidence="3" type="ORF">BJN34_35355</name>
</gene>
<evidence type="ECO:0000313" key="3">
    <source>
        <dbReference type="EMBL" id="AQV99157.1"/>
    </source>
</evidence>
<name>A0A1U9V3D3_CUPNE</name>
<dbReference type="Pfam" id="PF02627">
    <property type="entry name" value="CMD"/>
    <property type="match status" value="1"/>
</dbReference>